<feature type="region of interest" description="Disordered" evidence="1">
    <location>
        <begin position="274"/>
        <end position="298"/>
    </location>
</feature>
<feature type="region of interest" description="Disordered" evidence="1">
    <location>
        <begin position="345"/>
        <end position="406"/>
    </location>
</feature>
<feature type="compositionally biased region" description="Low complexity" evidence="1">
    <location>
        <begin position="388"/>
        <end position="406"/>
    </location>
</feature>
<dbReference type="InParanoid" id="A0A1E7EQ44"/>
<dbReference type="Proteomes" id="UP000095751">
    <property type="component" value="Unassembled WGS sequence"/>
</dbReference>
<organism evidence="3 4">
    <name type="scientific">Fragilariopsis cylindrus CCMP1102</name>
    <dbReference type="NCBI Taxonomy" id="635003"/>
    <lineage>
        <taxon>Eukaryota</taxon>
        <taxon>Sar</taxon>
        <taxon>Stramenopiles</taxon>
        <taxon>Ochrophyta</taxon>
        <taxon>Bacillariophyta</taxon>
        <taxon>Bacillariophyceae</taxon>
        <taxon>Bacillariophycidae</taxon>
        <taxon>Bacillariales</taxon>
        <taxon>Bacillariaceae</taxon>
        <taxon>Fragilariopsis</taxon>
    </lineage>
</organism>
<keyword evidence="2" id="KW-0732">Signal</keyword>
<proteinExistence type="predicted"/>
<feature type="signal peptide" evidence="2">
    <location>
        <begin position="1"/>
        <end position="28"/>
    </location>
</feature>
<dbReference type="KEGG" id="fcy:FRACYDRAFT_250280"/>
<dbReference type="EMBL" id="KV784382">
    <property type="protein sequence ID" value="OEU08058.1"/>
    <property type="molecule type" value="Genomic_DNA"/>
</dbReference>
<accession>A0A1E7EQ44</accession>
<sequence length="434" mass="46912">MSYNYSLTFVSMYLLLLTVNNQFDTATADGSLPSLTSCSDLQSYNGACSASQCNDDYAEWNCDGSGPTCTPYHFKPRGDPNPECSYMDSGDWDMSAFQYNGDKSQYQVWCAKSSKDDPCPGDKVWLTHLCDGAGVQSADCGGDNGYFEEIVIKSEAGIDPSCDGDEYGVTHTDCPTFDHPGMSQTYGKYKAGWWRGFKESQNAGLGYQDNQFLAAAMGDNGDYSSSMNKLAQRDGWYDNSPWKDTNADAYFIGNLYPWRCTKGDDRKNIPFTGNQNLSCYADNEPATGRQQDKNKGDQDIPFYSTYALCAVYSSQTDDMQMRCNFNSYDRDGNLENTNNVLMFPVGDNASGMDSSESDVSTNPAASINTEDSQEAAASGMDGKDSEDGSSAADESSSTESSVADVTGSSSSAAYVSYSMTTAAAATAAIIITGI</sequence>
<keyword evidence="4" id="KW-1185">Reference proteome</keyword>
<evidence type="ECO:0000256" key="2">
    <source>
        <dbReference type="SAM" id="SignalP"/>
    </source>
</evidence>
<evidence type="ECO:0000313" key="4">
    <source>
        <dbReference type="Proteomes" id="UP000095751"/>
    </source>
</evidence>
<feature type="compositionally biased region" description="Polar residues" evidence="1">
    <location>
        <begin position="351"/>
        <end position="370"/>
    </location>
</feature>
<feature type="chain" id="PRO_5009192193" evidence="2">
    <location>
        <begin position="29"/>
        <end position="434"/>
    </location>
</feature>
<evidence type="ECO:0000313" key="3">
    <source>
        <dbReference type="EMBL" id="OEU08058.1"/>
    </source>
</evidence>
<dbReference type="AlphaFoldDB" id="A0A1E7EQ44"/>
<protein>
    <submittedName>
        <fullName evidence="3">Uncharacterized protein</fullName>
    </submittedName>
</protein>
<reference evidence="3 4" key="1">
    <citation type="submission" date="2016-09" db="EMBL/GenBank/DDBJ databases">
        <title>Extensive genetic diversity and differential bi-allelic expression allows diatom success in the polar Southern Ocean.</title>
        <authorList>
            <consortium name="DOE Joint Genome Institute"/>
            <person name="Mock T."/>
            <person name="Otillar R.P."/>
            <person name="Strauss J."/>
            <person name="Dupont C."/>
            <person name="Frickenhaus S."/>
            <person name="Maumus F."/>
            <person name="Mcmullan M."/>
            <person name="Sanges R."/>
            <person name="Schmutz J."/>
            <person name="Toseland A."/>
            <person name="Valas R."/>
            <person name="Veluchamy A."/>
            <person name="Ward B.J."/>
            <person name="Allen A."/>
            <person name="Barry K."/>
            <person name="Falciatore A."/>
            <person name="Ferrante M."/>
            <person name="Fortunato A.E."/>
            <person name="Gloeckner G."/>
            <person name="Gruber A."/>
            <person name="Hipkin R."/>
            <person name="Janech M."/>
            <person name="Kroth P."/>
            <person name="Leese F."/>
            <person name="Lindquist E."/>
            <person name="Lyon B.R."/>
            <person name="Martin J."/>
            <person name="Mayer C."/>
            <person name="Parker M."/>
            <person name="Quesneville H."/>
            <person name="Raymond J."/>
            <person name="Uhlig C."/>
            <person name="Valentin K.U."/>
            <person name="Worden A.Z."/>
            <person name="Armbrust E.V."/>
            <person name="Bowler C."/>
            <person name="Green B."/>
            <person name="Moulton V."/>
            <person name="Van Oosterhout C."/>
            <person name="Grigoriev I."/>
        </authorList>
    </citation>
    <scope>NUCLEOTIDE SEQUENCE [LARGE SCALE GENOMIC DNA]</scope>
    <source>
        <strain evidence="3 4">CCMP1102</strain>
    </source>
</reference>
<evidence type="ECO:0000256" key="1">
    <source>
        <dbReference type="SAM" id="MobiDB-lite"/>
    </source>
</evidence>
<name>A0A1E7EQ44_9STRA</name>
<gene>
    <name evidence="3" type="ORF">FRACYDRAFT_250280</name>
</gene>